<dbReference type="InParanoid" id="F0XFD5"/>
<dbReference type="GO" id="GO:0044715">
    <property type="term" value="F:8-oxo-dGDP phosphatase activity"/>
    <property type="evidence" value="ECO:0007669"/>
    <property type="project" value="UniProtKB-ARBA"/>
</dbReference>
<proteinExistence type="predicted"/>
<dbReference type="eggNOG" id="KOG4313">
    <property type="taxonomic scope" value="Eukaryota"/>
</dbReference>
<dbReference type="AlphaFoldDB" id="F0XFD5"/>
<dbReference type="Pfam" id="PF15916">
    <property type="entry name" value="DUF4743"/>
    <property type="match status" value="1"/>
</dbReference>
<gene>
    <name evidence="2" type="ORF">CMQ_726</name>
</gene>
<organism evidence="3">
    <name type="scientific">Grosmannia clavigera (strain kw1407 / UAMH 11150)</name>
    <name type="common">Blue stain fungus</name>
    <name type="synonym">Graphiocladiella clavigera</name>
    <dbReference type="NCBI Taxonomy" id="655863"/>
    <lineage>
        <taxon>Eukaryota</taxon>
        <taxon>Fungi</taxon>
        <taxon>Dikarya</taxon>
        <taxon>Ascomycota</taxon>
        <taxon>Pezizomycotina</taxon>
        <taxon>Sordariomycetes</taxon>
        <taxon>Sordariomycetidae</taxon>
        <taxon>Ophiostomatales</taxon>
        <taxon>Ophiostomataceae</taxon>
        <taxon>Leptographium</taxon>
    </lineage>
</organism>
<dbReference type="Pfam" id="PF00293">
    <property type="entry name" value="NUDIX"/>
    <property type="match status" value="1"/>
</dbReference>
<dbReference type="InterPro" id="IPR015797">
    <property type="entry name" value="NUDIX_hydrolase-like_dom_sf"/>
</dbReference>
<dbReference type="Gene3D" id="3.90.79.10">
    <property type="entry name" value="Nucleoside Triphosphate Pyrophosphohydrolase"/>
    <property type="match status" value="1"/>
</dbReference>
<dbReference type="InterPro" id="IPR031804">
    <property type="entry name" value="DUF4743"/>
</dbReference>
<dbReference type="PROSITE" id="PS51462">
    <property type="entry name" value="NUDIX"/>
    <property type="match status" value="1"/>
</dbReference>
<sequence length="353" mass="38619">MAFKNMDLIEALDAFPDAARDPARHAAAMASLYTVEWADSDDERPYAIGYMQHSVLAALAAVRPVELASLGLATDVDVAAVAAATGTVPLHRLLAGHADVEGRTRAMAALCAHWRAADAFRLLRGWRDELWPVYGRDGRLLLSLERAAVGLFGAARYGVHMTAYVDDDQTDLRIWVPKRAADKSTYPGMLDNTVAGGLMTGEDPFECLVREADEEASLPERVVRQNSRAVGTITYVSVPDERAGVDPGCAYVYPECQWVYDLLLPAPSSGHDDSDKDIIPLPKDGEVESFALCSVAEVRDQLARGLYKPNCAVVMIDFLLRHGLLTRDDEPDYDAIVARLHRVLPFPGPHQHA</sequence>
<dbReference type="SUPFAM" id="SSF55811">
    <property type="entry name" value="Nudix"/>
    <property type="match status" value="1"/>
</dbReference>
<dbReference type="EMBL" id="GL629765">
    <property type="protein sequence ID" value="EFX03798.1"/>
    <property type="molecule type" value="Genomic_DNA"/>
</dbReference>
<keyword evidence="2" id="KW-0808">Transferase</keyword>
<reference evidence="2 3" key="1">
    <citation type="journal article" date="2011" name="Proc. Natl. Acad. Sci. U.S.A.">
        <title>Genome and transcriptome analyses of the mountain pine beetle-fungal symbiont Grosmannia clavigera, a lodgepole pine pathogen.</title>
        <authorList>
            <person name="DiGuistini S."/>
            <person name="Wang Y."/>
            <person name="Liao N.Y."/>
            <person name="Taylor G."/>
            <person name="Tanguay P."/>
            <person name="Feau N."/>
            <person name="Henrissat B."/>
            <person name="Chan S.K."/>
            <person name="Hesse-Orce U."/>
            <person name="Alamouti S.M."/>
            <person name="Tsui C.K.M."/>
            <person name="Docking R.T."/>
            <person name="Levasseur A."/>
            <person name="Haridas S."/>
            <person name="Robertson G."/>
            <person name="Birol I."/>
            <person name="Holt R.A."/>
            <person name="Marra M.A."/>
            <person name="Hamelin R.C."/>
            <person name="Hirst M."/>
            <person name="Jones S.J.M."/>
            <person name="Bohlmann J."/>
            <person name="Breuil C."/>
        </authorList>
    </citation>
    <scope>NUCLEOTIDE SEQUENCE [LARGE SCALE GENOMIC DNA]</scope>
    <source>
        <strain evidence="3">kw1407 / UAMH 11150</strain>
    </source>
</reference>
<dbReference type="FunCoup" id="F0XFD5">
    <property type="interactions" value="51"/>
</dbReference>
<dbReference type="Proteomes" id="UP000007796">
    <property type="component" value="Unassembled WGS sequence"/>
</dbReference>
<dbReference type="FunFam" id="3.90.79.10:FF:000019">
    <property type="entry name" value="Thiamin pyrophosphokinase, putative"/>
    <property type="match status" value="1"/>
</dbReference>
<dbReference type="GeneID" id="25980784"/>
<dbReference type="GO" id="GO:0016301">
    <property type="term" value="F:kinase activity"/>
    <property type="evidence" value="ECO:0007669"/>
    <property type="project" value="UniProtKB-KW"/>
</dbReference>
<protein>
    <submittedName>
        <fullName evidence="2">Thiamin pyrophosphokinase-related protein</fullName>
    </submittedName>
</protein>
<evidence type="ECO:0000313" key="3">
    <source>
        <dbReference type="Proteomes" id="UP000007796"/>
    </source>
</evidence>
<name>F0XFD5_GROCL</name>
<dbReference type="InterPro" id="IPR000086">
    <property type="entry name" value="NUDIX_hydrolase_dom"/>
</dbReference>
<dbReference type="OrthoDB" id="10261522at2759"/>
<evidence type="ECO:0000313" key="2">
    <source>
        <dbReference type="EMBL" id="EFX03798.1"/>
    </source>
</evidence>
<keyword evidence="2" id="KW-0418">Kinase</keyword>
<dbReference type="RefSeq" id="XP_014173280.1">
    <property type="nucleotide sequence ID" value="XM_014317805.1"/>
</dbReference>
<feature type="domain" description="Nudix hydrolase" evidence="1">
    <location>
        <begin position="156"/>
        <end position="315"/>
    </location>
</feature>
<dbReference type="PANTHER" id="PTHR13622">
    <property type="entry name" value="THIAMIN PYROPHOSPHOKINASE"/>
    <property type="match status" value="1"/>
</dbReference>
<dbReference type="PANTHER" id="PTHR13622:SF8">
    <property type="entry name" value="THIAMIN PYROPHOSPHOKINASE 1"/>
    <property type="match status" value="1"/>
</dbReference>
<dbReference type="STRING" id="655863.F0XFD5"/>
<keyword evidence="3" id="KW-1185">Reference proteome</keyword>
<accession>F0XFD5</accession>
<dbReference type="CDD" id="cd03676">
    <property type="entry name" value="NUDIX_Tnr3_like"/>
    <property type="match status" value="1"/>
</dbReference>
<evidence type="ECO:0000259" key="1">
    <source>
        <dbReference type="PROSITE" id="PS51462"/>
    </source>
</evidence>
<dbReference type="HOGENOM" id="CLU_048013_0_0_1"/>